<proteinExistence type="predicted"/>
<feature type="compositionally biased region" description="Polar residues" evidence="1">
    <location>
        <begin position="100"/>
        <end position="119"/>
    </location>
</feature>
<feature type="compositionally biased region" description="Low complexity" evidence="1">
    <location>
        <begin position="468"/>
        <end position="483"/>
    </location>
</feature>
<organism evidence="3 4">
    <name type="scientific">Choiromyces venosus 120613-1</name>
    <dbReference type="NCBI Taxonomy" id="1336337"/>
    <lineage>
        <taxon>Eukaryota</taxon>
        <taxon>Fungi</taxon>
        <taxon>Dikarya</taxon>
        <taxon>Ascomycota</taxon>
        <taxon>Pezizomycotina</taxon>
        <taxon>Pezizomycetes</taxon>
        <taxon>Pezizales</taxon>
        <taxon>Tuberaceae</taxon>
        <taxon>Choiromyces</taxon>
    </lineage>
</organism>
<feature type="compositionally biased region" description="Basic and acidic residues" evidence="1">
    <location>
        <begin position="556"/>
        <end position="578"/>
    </location>
</feature>
<dbReference type="InterPro" id="IPR040206">
    <property type="entry name" value="Zds1/2"/>
</dbReference>
<feature type="compositionally biased region" description="Basic and acidic residues" evidence="1">
    <location>
        <begin position="523"/>
        <end position="534"/>
    </location>
</feature>
<feature type="compositionally biased region" description="Basic and acidic residues" evidence="1">
    <location>
        <begin position="818"/>
        <end position="836"/>
    </location>
</feature>
<keyword evidence="4" id="KW-1185">Reference proteome</keyword>
<feature type="compositionally biased region" description="Pro residues" evidence="1">
    <location>
        <begin position="506"/>
        <end position="519"/>
    </location>
</feature>
<dbReference type="STRING" id="1336337.A0A3N4JEM7"/>
<feature type="compositionally biased region" description="Basic and acidic residues" evidence="1">
    <location>
        <begin position="621"/>
        <end position="640"/>
    </location>
</feature>
<dbReference type="PANTHER" id="PTHR28089">
    <property type="entry name" value="PROTEIN ZDS1-RELATED"/>
    <property type="match status" value="1"/>
</dbReference>
<gene>
    <name evidence="3" type="ORF">L873DRAFT_1209868</name>
</gene>
<dbReference type="SMART" id="SM01327">
    <property type="entry name" value="Zds_C"/>
    <property type="match status" value="1"/>
</dbReference>
<feature type="compositionally biased region" description="Basic and acidic residues" evidence="1">
    <location>
        <begin position="402"/>
        <end position="411"/>
    </location>
</feature>
<feature type="compositionally biased region" description="Low complexity" evidence="1">
    <location>
        <begin position="63"/>
        <end position="83"/>
    </location>
</feature>
<feature type="compositionally biased region" description="Polar residues" evidence="1">
    <location>
        <begin position="386"/>
        <end position="400"/>
    </location>
</feature>
<feature type="compositionally biased region" description="Basic and acidic residues" evidence="1">
    <location>
        <begin position="1"/>
        <end position="11"/>
    </location>
</feature>
<name>A0A3N4JEM7_9PEZI</name>
<feature type="compositionally biased region" description="Basic and acidic residues" evidence="1">
    <location>
        <begin position="848"/>
        <end position="860"/>
    </location>
</feature>
<dbReference type="Proteomes" id="UP000276215">
    <property type="component" value="Unassembled WGS sequence"/>
</dbReference>
<dbReference type="Pfam" id="PF08632">
    <property type="entry name" value="Zds_C"/>
    <property type="match status" value="1"/>
</dbReference>
<feature type="compositionally biased region" description="Basic and acidic residues" evidence="1">
    <location>
        <begin position="586"/>
        <end position="596"/>
    </location>
</feature>
<feature type="compositionally biased region" description="Polar residues" evidence="1">
    <location>
        <begin position="611"/>
        <end position="620"/>
    </location>
</feature>
<feature type="compositionally biased region" description="Low complexity" evidence="1">
    <location>
        <begin position="418"/>
        <end position="433"/>
    </location>
</feature>
<feature type="compositionally biased region" description="Acidic residues" evidence="1">
    <location>
        <begin position="775"/>
        <end position="788"/>
    </location>
</feature>
<dbReference type="GO" id="GO:0030010">
    <property type="term" value="P:establishment of cell polarity"/>
    <property type="evidence" value="ECO:0007669"/>
    <property type="project" value="TreeGrafter"/>
</dbReference>
<feature type="compositionally biased region" description="Basic and acidic residues" evidence="1">
    <location>
        <begin position="239"/>
        <end position="263"/>
    </location>
</feature>
<dbReference type="GO" id="GO:0005737">
    <property type="term" value="C:cytoplasm"/>
    <property type="evidence" value="ECO:0007669"/>
    <property type="project" value="TreeGrafter"/>
</dbReference>
<accession>A0A3N4JEM7</accession>
<sequence>MKATSRARDSRGIPSSHGSRLSIDPDHHVTEAIGNMYGEYIDEDGQRQSFILPPDSYPNSGASRNRPSSVFSSSTASSSAPSPRDWGNGNPRSNERVSPGSPTLSIRSPSPSVGDTATKSFPLNAIDYESDPVAVAQEISNLQALRRMSMDVTSSADPDLPSFNTFVPSTPPDDGGDPGSVFWVPARLHPELAPKEFSAYLEAKKNEIRRPQRDGSLSPEGPNSGSPSLRRKKSMLSRQIDHSEGIKGYRDGAERLGRRESGREGPNVQLEDLMNNPSSLMRKLSAERRNEEGGDMPILNAAPGGAALRRSTRTTYRRGSLRKGERVPLSKRAAKSSETDAEDSSPASSPIVAKGGFRLERVSTEPIPLPTAHKDKPDDYPRRPTQRGSAVKASNSSVSIDDTGKSSEKHKSAPANQRGVSSPKGSSRSRQSEPIPPVPMIVETPPPEQPQKLVIPERHSSFEPPPQAISQQVSPVQPVPKQAKSQRPVLQRTQASEVVPEALPSPATPPSRSPEPAPLLDPGKADGKERKRPDSAGSNDGSAGRKSSWGWLLGDSADKTKEKEKDHHHEKKEKEEKTKIKKEKRPKSADKHDNTRLDLLQKSIDLGNTGKVITSDTNGAKTDEKEARKSRSEDKKEKEGLFSFFGSSRKKTGGDGAQKSKGSSSRGVSPDPAHHSQPAYYYTRFPIHIERAIYRLSHLKLANPRRPLQQQVLLSNFMYSYLAKVQQTQPHLVQQATANQPSKEQQKQQQQLQQQQSEQQSNQYYQYDNGSNESDYVDDSQMYDDETNDTDRPQSRAAQYTSSKHAPEDGNGYYDQQPETRRERERDRDRERDHSGSKTSKSRSAKSTSHEPKPASDDMW</sequence>
<feature type="region of interest" description="Disordered" evidence="1">
    <location>
        <begin position="203"/>
        <end position="676"/>
    </location>
</feature>
<feature type="compositionally biased region" description="Low complexity" evidence="1">
    <location>
        <begin position="739"/>
        <end position="767"/>
    </location>
</feature>
<dbReference type="PANTHER" id="PTHR28089:SF1">
    <property type="entry name" value="PROTEIN ZDS1-RELATED"/>
    <property type="match status" value="1"/>
</dbReference>
<feature type="compositionally biased region" description="Pro residues" evidence="1">
    <location>
        <begin position="434"/>
        <end position="449"/>
    </location>
</feature>
<feature type="region of interest" description="Disordered" evidence="1">
    <location>
        <begin position="153"/>
        <end position="181"/>
    </location>
</feature>
<feature type="region of interest" description="Disordered" evidence="1">
    <location>
        <begin position="734"/>
        <end position="860"/>
    </location>
</feature>
<dbReference type="EMBL" id="ML120412">
    <property type="protein sequence ID" value="RPA96705.1"/>
    <property type="molecule type" value="Genomic_DNA"/>
</dbReference>
<evidence type="ECO:0000313" key="4">
    <source>
        <dbReference type="Proteomes" id="UP000276215"/>
    </source>
</evidence>
<evidence type="ECO:0000256" key="1">
    <source>
        <dbReference type="SAM" id="MobiDB-lite"/>
    </source>
</evidence>
<dbReference type="OrthoDB" id="5589766at2759"/>
<feature type="compositionally biased region" description="Basic residues" evidence="1">
    <location>
        <begin position="310"/>
        <end position="321"/>
    </location>
</feature>
<protein>
    <recommendedName>
        <fullName evidence="2">Protein Zds1 C-terminal domain-containing protein</fullName>
    </recommendedName>
</protein>
<dbReference type="InterPro" id="IPR013941">
    <property type="entry name" value="ZDS1_C"/>
</dbReference>
<feature type="compositionally biased region" description="Basic and acidic residues" evidence="1">
    <location>
        <begin position="203"/>
        <end position="213"/>
    </location>
</feature>
<evidence type="ECO:0000313" key="3">
    <source>
        <dbReference type="EMBL" id="RPA96705.1"/>
    </source>
</evidence>
<evidence type="ECO:0000259" key="2">
    <source>
        <dbReference type="SMART" id="SM01327"/>
    </source>
</evidence>
<feature type="domain" description="Protein Zds1 C-terminal" evidence="2">
    <location>
        <begin position="674"/>
        <end position="726"/>
    </location>
</feature>
<reference evidence="3 4" key="1">
    <citation type="journal article" date="2018" name="Nat. Ecol. Evol.">
        <title>Pezizomycetes genomes reveal the molecular basis of ectomycorrhizal truffle lifestyle.</title>
        <authorList>
            <person name="Murat C."/>
            <person name="Payen T."/>
            <person name="Noel B."/>
            <person name="Kuo A."/>
            <person name="Morin E."/>
            <person name="Chen J."/>
            <person name="Kohler A."/>
            <person name="Krizsan K."/>
            <person name="Balestrini R."/>
            <person name="Da Silva C."/>
            <person name="Montanini B."/>
            <person name="Hainaut M."/>
            <person name="Levati E."/>
            <person name="Barry K.W."/>
            <person name="Belfiori B."/>
            <person name="Cichocki N."/>
            <person name="Clum A."/>
            <person name="Dockter R.B."/>
            <person name="Fauchery L."/>
            <person name="Guy J."/>
            <person name="Iotti M."/>
            <person name="Le Tacon F."/>
            <person name="Lindquist E.A."/>
            <person name="Lipzen A."/>
            <person name="Malagnac F."/>
            <person name="Mello A."/>
            <person name="Molinier V."/>
            <person name="Miyauchi S."/>
            <person name="Poulain J."/>
            <person name="Riccioni C."/>
            <person name="Rubini A."/>
            <person name="Sitrit Y."/>
            <person name="Splivallo R."/>
            <person name="Traeger S."/>
            <person name="Wang M."/>
            <person name="Zifcakova L."/>
            <person name="Wipf D."/>
            <person name="Zambonelli A."/>
            <person name="Paolocci F."/>
            <person name="Nowrousian M."/>
            <person name="Ottonello S."/>
            <person name="Baldrian P."/>
            <person name="Spatafora J.W."/>
            <person name="Henrissat B."/>
            <person name="Nagy L.G."/>
            <person name="Aury J.M."/>
            <person name="Wincker P."/>
            <person name="Grigoriev I.V."/>
            <person name="Bonfante P."/>
            <person name="Martin F.M."/>
        </authorList>
    </citation>
    <scope>NUCLEOTIDE SEQUENCE [LARGE SCALE GENOMIC DNA]</scope>
    <source>
        <strain evidence="3 4">120613-1</strain>
    </source>
</reference>
<feature type="compositionally biased region" description="Basic and acidic residues" evidence="1">
    <location>
        <begin position="372"/>
        <end position="382"/>
    </location>
</feature>
<dbReference type="AlphaFoldDB" id="A0A3N4JEM7"/>
<dbReference type="GO" id="GO:0010971">
    <property type="term" value="P:positive regulation of G2/M transition of mitotic cell cycle"/>
    <property type="evidence" value="ECO:0007669"/>
    <property type="project" value="TreeGrafter"/>
</dbReference>
<feature type="compositionally biased region" description="Polar residues" evidence="1">
    <location>
        <begin position="153"/>
        <end position="168"/>
    </location>
</feature>
<feature type="region of interest" description="Disordered" evidence="1">
    <location>
        <begin position="1"/>
        <end position="119"/>
    </location>
</feature>